<protein>
    <submittedName>
        <fullName evidence="2">Uncharacterized protein</fullName>
    </submittedName>
</protein>
<gene>
    <name evidence="2" type="ORF">MPLDJ20_20431</name>
</gene>
<evidence type="ECO:0000313" key="2">
    <source>
        <dbReference type="EMBL" id="CDX36101.1"/>
    </source>
</evidence>
<name>A0A090F3J7_MESPL</name>
<reference evidence="2 3" key="1">
    <citation type="submission" date="2014-08" db="EMBL/GenBank/DDBJ databases">
        <authorList>
            <person name="Moulin Lionel"/>
        </authorList>
    </citation>
    <scope>NUCLEOTIDE SEQUENCE [LARGE SCALE GENOMIC DNA]</scope>
</reference>
<accession>A0A090F3J7</accession>
<sequence length="77" mass="7522">MPKPEPTSHPTVKHRTKVVRTTTAPKVVKKKVTAQKLIKPVGETPESPPPIIPAGSGGNGGSGGSGGSSGGGGGWGG</sequence>
<proteinExistence type="predicted"/>
<organism evidence="2 3">
    <name type="scientific">Mesorhizobium plurifarium</name>
    <dbReference type="NCBI Taxonomy" id="69974"/>
    <lineage>
        <taxon>Bacteria</taxon>
        <taxon>Pseudomonadati</taxon>
        <taxon>Pseudomonadota</taxon>
        <taxon>Alphaproteobacteria</taxon>
        <taxon>Hyphomicrobiales</taxon>
        <taxon>Phyllobacteriaceae</taxon>
        <taxon>Mesorhizobium</taxon>
    </lineage>
</organism>
<dbReference type="AlphaFoldDB" id="A0A090F3J7"/>
<evidence type="ECO:0000256" key="1">
    <source>
        <dbReference type="SAM" id="MobiDB-lite"/>
    </source>
</evidence>
<evidence type="ECO:0000313" key="3">
    <source>
        <dbReference type="Proteomes" id="UP000046373"/>
    </source>
</evidence>
<feature type="region of interest" description="Disordered" evidence="1">
    <location>
        <begin position="1"/>
        <end position="20"/>
    </location>
</feature>
<dbReference type="EMBL" id="CCNB01000012">
    <property type="protein sequence ID" value="CDX36101.1"/>
    <property type="molecule type" value="Genomic_DNA"/>
</dbReference>
<feature type="compositionally biased region" description="Gly residues" evidence="1">
    <location>
        <begin position="55"/>
        <end position="77"/>
    </location>
</feature>
<dbReference type="Proteomes" id="UP000046373">
    <property type="component" value="Unassembled WGS sequence"/>
</dbReference>
<feature type="region of interest" description="Disordered" evidence="1">
    <location>
        <begin position="35"/>
        <end position="77"/>
    </location>
</feature>